<dbReference type="GO" id="GO:0016020">
    <property type="term" value="C:membrane"/>
    <property type="evidence" value="ECO:0007669"/>
    <property type="project" value="InterPro"/>
</dbReference>
<dbReference type="Pfam" id="PF02325">
    <property type="entry name" value="CCB3_YggT"/>
    <property type="match status" value="1"/>
</dbReference>
<accession>A0A7G1G6X0</accession>
<keyword evidence="1" id="KW-0812">Transmembrane</keyword>
<dbReference type="AlphaFoldDB" id="A0A7G1G6X0"/>
<name>A0A7G1G6X0_9BACT</name>
<evidence type="ECO:0000313" key="3">
    <source>
        <dbReference type="Proteomes" id="UP000516361"/>
    </source>
</evidence>
<proteinExistence type="predicted"/>
<keyword evidence="3" id="KW-1185">Reference proteome</keyword>
<evidence type="ECO:0008006" key="4">
    <source>
        <dbReference type="Google" id="ProtNLM"/>
    </source>
</evidence>
<dbReference type="KEGG" id="ocy:OSSY52_12470"/>
<keyword evidence="1" id="KW-1133">Transmembrane helix</keyword>
<keyword evidence="1" id="KW-0472">Membrane</keyword>
<gene>
    <name evidence="2" type="ORF">OSSY52_12470</name>
</gene>
<evidence type="ECO:0000313" key="2">
    <source>
        <dbReference type="EMBL" id="BBE31106.1"/>
    </source>
</evidence>
<reference evidence="2 3" key="1">
    <citation type="submission" date="2018-06" db="EMBL/GenBank/DDBJ databases">
        <title>Genome sequencing of Oceanotoga sp. sy52.</title>
        <authorList>
            <person name="Mori K."/>
        </authorList>
    </citation>
    <scope>NUCLEOTIDE SEQUENCE [LARGE SCALE GENOMIC DNA]</scope>
    <source>
        <strain evidence="3">sy52</strain>
    </source>
</reference>
<protein>
    <recommendedName>
        <fullName evidence="4">YggT family protein</fullName>
    </recommendedName>
</protein>
<dbReference type="RefSeq" id="WP_190613441.1">
    <property type="nucleotide sequence ID" value="NZ_AP018712.1"/>
</dbReference>
<evidence type="ECO:0000256" key="1">
    <source>
        <dbReference type="SAM" id="Phobius"/>
    </source>
</evidence>
<dbReference type="EMBL" id="AP018712">
    <property type="protein sequence ID" value="BBE31106.1"/>
    <property type="molecule type" value="Genomic_DNA"/>
</dbReference>
<feature type="transmembrane region" description="Helical" evidence="1">
    <location>
        <begin position="6"/>
        <end position="39"/>
    </location>
</feature>
<dbReference type="Proteomes" id="UP000516361">
    <property type="component" value="Chromosome"/>
</dbReference>
<sequence>MFVIANLIQAIAVILRIVIYTFEFSIIISSILSFLMPYPNKYKYALDSISNIILYPIRKYIPVVFAGLDFSPMIGLIVLVFFDNFLVNSLLELAYRLR</sequence>
<dbReference type="InterPro" id="IPR003425">
    <property type="entry name" value="CCB3/YggT"/>
</dbReference>
<dbReference type="InParanoid" id="A0A7G1G6X0"/>
<feature type="transmembrane region" description="Helical" evidence="1">
    <location>
        <begin position="60"/>
        <end position="82"/>
    </location>
</feature>
<organism evidence="2 3">
    <name type="scientific">Tepiditoga spiralis</name>
    <dbReference type="NCBI Taxonomy" id="2108365"/>
    <lineage>
        <taxon>Bacteria</taxon>
        <taxon>Thermotogati</taxon>
        <taxon>Thermotogota</taxon>
        <taxon>Thermotogae</taxon>
        <taxon>Petrotogales</taxon>
        <taxon>Petrotogaceae</taxon>
        <taxon>Tepiditoga</taxon>
    </lineage>
</organism>